<feature type="DNA-binding region" description="HMG box" evidence="4">
    <location>
        <begin position="186"/>
        <end position="252"/>
    </location>
</feature>
<keyword evidence="3 4" id="KW-0539">Nucleus</keyword>
<feature type="region of interest" description="Disordered" evidence="5">
    <location>
        <begin position="273"/>
        <end position="373"/>
    </location>
</feature>
<organism evidence="7 8">
    <name type="scientific">Bison bison bison</name>
    <name type="common">North American plains bison</name>
    <dbReference type="NCBI Taxonomy" id="43346"/>
    <lineage>
        <taxon>Eukaryota</taxon>
        <taxon>Metazoa</taxon>
        <taxon>Chordata</taxon>
        <taxon>Craniata</taxon>
        <taxon>Vertebrata</taxon>
        <taxon>Euteleostomi</taxon>
        <taxon>Mammalia</taxon>
        <taxon>Eutheria</taxon>
        <taxon>Laurasiatheria</taxon>
        <taxon>Artiodactyla</taxon>
        <taxon>Ruminantia</taxon>
        <taxon>Pecora</taxon>
        <taxon>Bovidae</taxon>
        <taxon>Bovinae</taxon>
        <taxon>Bison</taxon>
    </lineage>
</organism>
<evidence type="ECO:0000313" key="7">
    <source>
        <dbReference type="Proteomes" id="UP000515208"/>
    </source>
</evidence>
<dbReference type="PANTHER" id="PTHR46318:SF1">
    <property type="entry name" value="UPSTREAM-BINDING FACTOR 1-LIKE PROTEIN 1-RELATED"/>
    <property type="match status" value="1"/>
</dbReference>
<dbReference type="KEGG" id="bbis:104983644"/>
<proteinExistence type="predicted"/>
<accession>A0A6P3GXR1</accession>
<keyword evidence="7" id="KW-1185">Reference proteome</keyword>
<comment type="subcellular location">
    <subcellularLocation>
        <location evidence="1">Nucleus</location>
    </subcellularLocation>
</comment>
<dbReference type="Gene3D" id="1.10.30.10">
    <property type="entry name" value="High mobility group box domain"/>
    <property type="match status" value="2"/>
</dbReference>
<dbReference type="GO" id="GO:0003677">
    <property type="term" value="F:DNA binding"/>
    <property type="evidence" value="ECO:0007669"/>
    <property type="project" value="UniProtKB-UniRule"/>
</dbReference>
<keyword evidence="2 4" id="KW-0238">DNA-binding</keyword>
<dbReference type="PANTHER" id="PTHR46318">
    <property type="entry name" value="UPSTREAM BINDING TRANSCRIPTION FACTOR"/>
    <property type="match status" value="1"/>
</dbReference>
<feature type="compositionally biased region" description="Acidic residues" evidence="5">
    <location>
        <begin position="345"/>
        <end position="356"/>
    </location>
</feature>
<name>A0A6P3GXR1_BISBB</name>
<evidence type="ECO:0000256" key="4">
    <source>
        <dbReference type="PROSITE-ProRule" id="PRU00267"/>
    </source>
</evidence>
<feature type="region of interest" description="Disordered" evidence="5">
    <location>
        <begin position="138"/>
        <end position="178"/>
    </location>
</feature>
<evidence type="ECO:0000259" key="6">
    <source>
        <dbReference type="PROSITE" id="PS50118"/>
    </source>
</evidence>
<dbReference type="InterPro" id="IPR009071">
    <property type="entry name" value="HMG_box_dom"/>
</dbReference>
<evidence type="ECO:0000256" key="2">
    <source>
        <dbReference type="ARBA" id="ARBA00023125"/>
    </source>
</evidence>
<dbReference type="Proteomes" id="UP000515208">
    <property type="component" value="Unplaced"/>
</dbReference>
<feature type="compositionally biased region" description="Low complexity" evidence="5">
    <location>
        <begin position="357"/>
        <end position="367"/>
    </location>
</feature>
<feature type="domain" description="HMG box" evidence="6">
    <location>
        <begin position="186"/>
        <end position="252"/>
    </location>
</feature>
<dbReference type="GO" id="GO:0005634">
    <property type="term" value="C:nucleus"/>
    <property type="evidence" value="ECO:0007669"/>
    <property type="project" value="UniProtKB-SubCell"/>
</dbReference>
<dbReference type="SUPFAM" id="SSF47095">
    <property type="entry name" value="HMG-box"/>
    <property type="match status" value="2"/>
</dbReference>
<dbReference type="PROSITE" id="PS50118">
    <property type="entry name" value="HMG_BOX_2"/>
    <property type="match status" value="1"/>
</dbReference>
<dbReference type="OrthoDB" id="1919336at2759"/>
<protein>
    <submittedName>
        <fullName evidence="8">Upstream-binding factor 1-like protein 1</fullName>
    </submittedName>
</protein>
<feature type="compositionally biased region" description="Basic and acidic residues" evidence="5">
    <location>
        <begin position="152"/>
        <end position="161"/>
    </location>
</feature>
<evidence type="ECO:0000313" key="8">
    <source>
        <dbReference type="RefSeq" id="XP_010831477.1"/>
    </source>
</evidence>
<dbReference type="CDD" id="cd22003">
    <property type="entry name" value="HMG-box_UBF1_rpt6-like"/>
    <property type="match status" value="1"/>
</dbReference>
<gene>
    <name evidence="8" type="primary">LOC104983644</name>
</gene>
<evidence type="ECO:0000256" key="3">
    <source>
        <dbReference type="ARBA" id="ARBA00023242"/>
    </source>
</evidence>
<dbReference type="AlphaFoldDB" id="A0A6P3GXR1"/>
<evidence type="ECO:0000256" key="5">
    <source>
        <dbReference type="SAM" id="MobiDB-lite"/>
    </source>
</evidence>
<dbReference type="RefSeq" id="XP_010831477.1">
    <property type="nucleotide sequence ID" value="XM_010833175.1"/>
</dbReference>
<sequence length="373" mass="42603">MAMPKCQDDWSKEDIVQLLESMEKSIPSSDGHTFKTTQSVMDWEKVAFKDFSGEMCKLKWSEVSHKKSLTAYRHISQVMRPQYIPKHPKISNQELTWVLSEEHRKVPEQLRVKQSQDLEKEKKDIREKIALFRAQHPDLVPNPEKSGVPQRSEMKVPEKLQENVQTVKSPPEKSLPMKWKFHGEPKKPPMNGYHKFHQDLWSSRELKVVPPREHMVEISRHWQQVPQDQKELYKKQAEGLQTQYKVDLDLWLRTLPPEEYAAYREVTCVKRKDMSVTGGPNPKIRRMGLQSPSSGNLQGRLREDPGLQAAELASSDTTGEHSPASGRSEENEEEEEGSHCSAPSSEDEDGDSEPEDSSSSSSSSGDSSDSDSN</sequence>
<reference evidence="8" key="1">
    <citation type="submission" date="2025-08" db="UniProtKB">
        <authorList>
            <consortium name="RefSeq"/>
        </authorList>
    </citation>
    <scope>IDENTIFICATION</scope>
    <source>
        <tissue evidence="8">Blood</tissue>
    </source>
</reference>
<dbReference type="InterPro" id="IPR036910">
    <property type="entry name" value="HMG_box_dom_sf"/>
</dbReference>
<dbReference type="SMART" id="SM00398">
    <property type="entry name" value="HMG"/>
    <property type="match status" value="2"/>
</dbReference>
<dbReference type="GeneID" id="104983644"/>
<evidence type="ECO:0000256" key="1">
    <source>
        <dbReference type="ARBA" id="ARBA00004123"/>
    </source>
</evidence>
<dbReference type="InterPro" id="IPR051762">
    <property type="entry name" value="UBF1"/>
</dbReference>